<dbReference type="Gene3D" id="3.40.50.1000">
    <property type="entry name" value="HAD superfamily/HAD-like"/>
    <property type="match status" value="1"/>
</dbReference>
<keyword evidence="1" id="KW-0378">Hydrolase</keyword>
<dbReference type="EMBL" id="JAKJXP020000004">
    <property type="protein sequence ID" value="KAK7757029.1"/>
    <property type="molecule type" value="Genomic_DNA"/>
</dbReference>
<dbReference type="SUPFAM" id="SSF56784">
    <property type="entry name" value="HAD-like"/>
    <property type="match status" value="1"/>
</dbReference>
<evidence type="ECO:0000313" key="2">
    <source>
        <dbReference type="EMBL" id="KAK7757029.1"/>
    </source>
</evidence>
<dbReference type="InterPro" id="IPR023214">
    <property type="entry name" value="HAD_sf"/>
</dbReference>
<dbReference type="Pfam" id="PF00702">
    <property type="entry name" value="Hydrolase"/>
    <property type="match status" value="1"/>
</dbReference>
<gene>
    <name evidence="2" type="ORF">SLS62_001045</name>
</gene>
<proteinExistence type="predicted"/>
<dbReference type="GO" id="GO:0016787">
    <property type="term" value="F:hydrolase activity"/>
    <property type="evidence" value="ECO:0007669"/>
    <property type="project" value="UniProtKB-KW"/>
</dbReference>
<accession>A0AAN9UWV9</accession>
<evidence type="ECO:0000256" key="1">
    <source>
        <dbReference type="ARBA" id="ARBA00022801"/>
    </source>
</evidence>
<sequence length="187" mass="20531">MSFDVYGTLIDWEPAMLASVRELITAHLPASHPYNTDPPTAALMRLDALARELEAPTQQPTLPYNEVLARALTLLGVETGVGVPDVVAADFGRTPSTWPPFADTVPALQKLRRHYGALIAVSNVDNANIAVTVAERLAPARFDAVYTAEDIGSYKPSHRNFEYLFAHAKKDLGVDWEKGDLLHVARR</sequence>
<name>A0AAN9UWV9_9PEZI</name>
<evidence type="ECO:0008006" key="4">
    <source>
        <dbReference type="Google" id="ProtNLM"/>
    </source>
</evidence>
<dbReference type="PANTHER" id="PTHR43316">
    <property type="entry name" value="HYDROLASE, HALOACID DELAHOGENASE-RELATED"/>
    <property type="match status" value="1"/>
</dbReference>
<dbReference type="Gene3D" id="1.10.150.750">
    <property type="match status" value="1"/>
</dbReference>
<dbReference type="InterPro" id="IPR036412">
    <property type="entry name" value="HAD-like_sf"/>
</dbReference>
<reference evidence="2 3" key="1">
    <citation type="submission" date="2024-02" db="EMBL/GenBank/DDBJ databases">
        <title>De novo assembly and annotation of 12 fungi associated with fruit tree decline syndrome in Ontario, Canada.</title>
        <authorList>
            <person name="Sulman M."/>
            <person name="Ellouze W."/>
            <person name="Ilyukhin E."/>
        </authorList>
    </citation>
    <scope>NUCLEOTIDE SEQUENCE [LARGE SCALE GENOMIC DNA]</scope>
    <source>
        <strain evidence="2 3">M11/M66-122</strain>
    </source>
</reference>
<dbReference type="InterPro" id="IPR051540">
    <property type="entry name" value="S-2-haloacid_dehalogenase"/>
</dbReference>
<dbReference type="PANTHER" id="PTHR43316:SF9">
    <property type="entry name" value="ACID DEHALOGENASE, PUTATIVE (AFU_ORTHOLOGUE AFUA_6G14460)-RELATED"/>
    <property type="match status" value="1"/>
</dbReference>
<evidence type="ECO:0000313" key="3">
    <source>
        <dbReference type="Proteomes" id="UP001320420"/>
    </source>
</evidence>
<dbReference type="Proteomes" id="UP001320420">
    <property type="component" value="Unassembled WGS sequence"/>
</dbReference>
<dbReference type="AlphaFoldDB" id="A0AAN9UWV9"/>
<protein>
    <recommendedName>
        <fullName evidence="4">Haloacid dehalogenase</fullName>
    </recommendedName>
</protein>
<comment type="caution">
    <text evidence="2">The sequence shown here is derived from an EMBL/GenBank/DDBJ whole genome shotgun (WGS) entry which is preliminary data.</text>
</comment>
<organism evidence="2 3">
    <name type="scientific">Diatrype stigma</name>
    <dbReference type="NCBI Taxonomy" id="117547"/>
    <lineage>
        <taxon>Eukaryota</taxon>
        <taxon>Fungi</taxon>
        <taxon>Dikarya</taxon>
        <taxon>Ascomycota</taxon>
        <taxon>Pezizomycotina</taxon>
        <taxon>Sordariomycetes</taxon>
        <taxon>Xylariomycetidae</taxon>
        <taxon>Xylariales</taxon>
        <taxon>Diatrypaceae</taxon>
        <taxon>Diatrype</taxon>
    </lineage>
</organism>
<keyword evidence="3" id="KW-1185">Reference proteome</keyword>